<accession>A0A4R4Q824</accession>
<dbReference type="Pfam" id="PF14472">
    <property type="entry name" value="DUF4429"/>
    <property type="match status" value="2"/>
</dbReference>
<keyword evidence="3" id="KW-1185">Reference proteome</keyword>
<dbReference type="OrthoDB" id="3816043at2"/>
<proteinExistence type="predicted"/>
<dbReference type="EMBL" id="SMKA01000034">
    <property type="protein sequence ID" value="TDC31354.1"/>
    <property type="molecule type" value="Genomic_DNA"/>
</dbReference>
<evidence type="ECO:0000313" key="3">
    <source>
        <dbReference type="Proteomes" id="UP000295075"/>
    </source>
</evidence>
<dbReference type="RefSeq" id="WP_132405515.1">
    <property type="nucleotide sequence ID" value="NZ_SMKA01000034.1"/>
</dbReference>
<gene>
    <name evidence="2" type="ORF">E1261_11105</name>
</gene>
<reference evidence="2 3" key="1">
    <citation type="submission" date="2019-03" db="EMBL/GenBank/DDBJ databases">
        <title>Draft genome sequences of novel Actinobacteria.</title>
        <authorList>
            <person name="Sahin N."/>
            <person name="Ay H."/>
            <person name="Saygin H."/>
        </authorList>
    </citation>
    <scope>NUCLEOTIDE SEQUENCE [LARGE SCALE GENOMIC DNA]</scope>
    <source>
        <strain evidence="2 3">JCM 30547</strain>
    </source>
</reference>
<sequence>MEGLSGDELRGRNATMVWDGLGTIQLRYPGPWRQQKSGLTYAVLKQLGRRTIPVEALTGVEIVMPGGTETATIRLILREHADPLLAVAGGRFDELIDPYRLDFSPDQWLLADYYAQEIRTSIALHQLPPGPADRWLIEPPPAPDKVKFQFVKVELDGDELVLKYGFGATAAKKSYGNPWRLPLTELRDVEWVPGRIRSDGFLRLTTARTPAERPKAADDPETLTTWPLSEHDALFFGAKLRSLINW</sequence>
<dbReference type="AlphaFoldDB" id="A0A4R4Q824"/>
<feature type="domain" description="DUF4429" evidence="1">
    <location>
        <begin position="154"/>
        <end position="238"/>
    </location>
</feature>
<comment type="caution">
    <text evidence="2">The sequence shown here is derived from an EMBL/GenBank/DDBJ whole genome shotgun (WGS) entry which is preliminary data.</text>
</comment>
<evidence type="ECO:0000313" key="2">
    <source>
        <dbReference type="EMBL" id="TDC31354.1"/>
    </source>
</evidence>
<dbReference type="InterPro" id="IPR027860">
    <property type="entry name" value="DUF4429"/>
</dbReference>
<organism evidence="2 3">
    <name type="scientific">Kribbella albertanoniae</name>
    <dbReference type="NCBI Taxonomy" id="1266829"/>
    <lineage>
        <taxon>Bacteria</taxon>
        <taxon>Bacillati</taxon>
        <taxon>Actinomycetota</taxon>
        <taxon>Actinomycetes</taxon>
        <taxon>Propionibacteriales</taxon>
        <taxon>Kribbellaceae</taxon>
        <taxon>Kribbella</taxon>
    </lineage>
</organism>
<feature type="domain" description="DUF4429" evidence="1">
    <location>
        <begin position="44"/>
        <end position="119"/>
    </location>
</feature>
<protein>
    <submittedName>
        <fullName evidence="2">DUF4429 domain-containing protein</fullName>
    </submittedName>
</protein>
<name>A0A4R4Q824_9ACTN</name>
<dbReference type="Proteomes" id="UP000295075">
    <property type="component" value="Unassembled WGS sequence"/>
</dbReference>
<evidence type="ECO:0000259" key="1">
    <source>
        <dbReference type="Pfam" id="PF14472"/>
    </source>
</evidence>